<proteinExistence type="predicted"/>
<feature type="region of interest" description="Disordered" evidence="1">
    <location>
        <begin position="105"/>
        <end position="126"/>
    </location>
</feature>
<evidence type="ECO:0000256" key="1">
    <source>
        <dbReference type="SAM" id="MobiDB-lite"/>
    </source>
</evidence>
<organism evidence="2 3">
    <name type="scientific">Tannerella sp. oral taxon BU063 isolate Cell 8/11</name>
    <dbReference type="NCBI Taxonomy" id="1411915"/>
    <lineage>
        <taxon>Bacteria</taxon>
        <taxon>Pseudomonadati</taxon>
        <taxon>Bacteroidota</taxon>
        <taxon>Bacteroidia</taxon>
        <taxon>Bacteroidales</taxon>
        <taxon>Tannerellaceae</taxon>
        <taxon>Tannerella</taxon>
    </lineage>
</organism>
<gene>
    <name evidence="2" type="ORF">T235_14845</name>
</gene>
<protein>
    <recommendedName>
        <fullName evidence="4">Transposase</fullName>
    </recommendedName>
</protein>
<name>W2CWW9_9BACT</name>
<feature type="compositionally biased region" description="Basic and acidic residues" evidence="1">
    <location>
        <begin position="108"/>
        <end position="126"/>
    </location>
</feature>
<evidence type="ECO:0000313" key="2">
    <source>
        <dbReference type="EMBL" id="ETK11538.1"/>
    </source>
</evidence>
<dbReference type="EMBL" id="AYYF01001533">
    <property type="protein sequence ID" value="ETK11538.1"/>
    <property type="molecule type" value="Genomic_DNA"/>
</dbReference>
<reference evidence="2 3" key="1">
    <citation type="submission" date="2013-11" db="EMBL/GenBank/DDBJ databases">
        <title>Single cell genomics of uncultured Tannerella BU063 (oral taxon 286).</title>
        <authorList>
            <person name="Beall C.J."/>
            <person name="Campbell A.G."/>
            <person name="Griffen A.L."/>
            <person name="Podar M."/>
            <person name="Leys E.J."/>
        </authorList>
    </citation>
    <scope>NUCLEOTIDE SEQUENCE [LARGE SCALE GENOMIC DNA]</scope>
    <source>
        <strain evidence="2">Cell 8/11</strain>
    </source>
</reference>
<dbReference type="AlphaFoldDB" id="W2CWW9"/>
<dbReference type="Proteomes" id="UP000034980">
    <property type="component" value="Unassembled WGS sequence"/>
</dbReference>
<accession>W2CWW9</accession>
<sequence length="126" mass="14591">MSGFPQRIDQKPKADGRKHFSGVHLRRLAGLFAEYRPKVKGYLEQLFFGSSQRVSGEIFRKGLTKSWKLSGATLFRVIAAARWRDFPKRIDQKPEAVWSYTFSSHRSRPLERPRGRWEKAAGGRRA</sequence>
<evidence type="ECO:0008006" key="4">
    <source>
        <dbReference type="Google" id="ProtNLM"/>
    </source>
</evidence>
<comment type="caution">
    <text evidence="2">The sequence shown here is derived from an EMBL/GenBank/DDBJ whole genome shotgun (WGS) entry which is preliminary data.</text>
</comment>
<evidence type="ECO:0000313" key="3">
    <source>
        <dbReference type="Proteomes" id="UP000034980"/>
    </source>
</evidence>